<feature type="transmembrane region" description="Helical" evidence="2">
    <location>
        <begin position="21"/>
        <end position="40"/>
    </location>
</feature>
<accession>A0ABQ5G958</accession>
<name>A0ABQ5G958_9ASTR</name>
<dbReference type="Proteomes" id="UP001151760">
    <property type="component" value="Unassembled WGS sequence"/>
</dbReference>
<reference evidence="3" key="1">
    <citation type="journal article" date="2022" name="Int. J. Mol. Sci.">
        <title>Draft Genome of Tanacetum Coccineum: Genomic Comparison of Closely Related Tanacetum-Family Plants.</title>
        <authorList>
            <person name="Yamashiro T."/>
            <person name="Shiraishi A."/>
            <person name="Nakayama K."/>
            <person name="Satake H."/>
        </authorList>
    </citation>
    <scope>NUCLEOTIDE SEQUENCE</scope>
</reference>
<reference evidence="3" key="2">
    <citation type="submission" date="2022-01" db="EMBL/GenBank/DDBJ databases">
        <authorList>
            <person name="Yamashiro T."/>
            <person name="Shiraishi A."/>
            <person name="Satake H."/>
            <person name="Nakayama K."/>
        </authorList>
    </citation>
    <scope>NUCLEOTIDE SEQUENCE</scope>
</reference>
<evidence type="ECO:0000256" key="1">
    <source>
        <dbReference type="SAM" id="MobiDB-lite"/>
    </source>
</evidence>
<dbReference type="EMBL" id="BQNB010018229">
    <property type="protein sequence ID" value="GJT72129.1"/>
    <property type="molecule type" value="Genomic_DNA"/>
</dbReference>
<keyword evidence="3" id="KW-0687">Ribonucleoprotein</keyword>
<dbReference type="PANTHER" id="PTHR46702">
    <property type="entry name" value="DNA LIGASE (DUF1666)-RELATED"/>
    <property type="match status" value="1"/>
</dbReference>
<evidence type="ECO:0000313" key="4">
    <source>
        <dbReference type="Proteomes" id="UP001151760"/>
    </source>
</evidence>
<keyword evidence="4" id="KW-1185">Reference proteome</keyword>
<feature type="region of interest" description="Disordered" evidence="1">
    <location>
        <begin position="158"/>
        <end position="179"/>
    </location>
</feature>
<evidence type="ECO:0000256" key="2">
    <source>
        <dbReference type="SAM" id="Phobius"/>
    </source>
</evidence>
<dbReference type="GO" id="GO:0005840">
    <property type="term" value="C:ribosome"/>
    <property type="evidence" value="ECO:0007669"/>
    <property type="project" value="UniProtKB-KW"/>
</dbReference>
<dbReference type="Pfam" id="PF07891">
    <property type="entry name" value="DUF1666"/>
    <property type="match status" value="1"/>
</dbReference>
<keyword evidence="3" id="KW-0689">Ribosomal protein</keyword>
<keyword evidence="2" id="KW-0472">Membrane</keyword>
<comment type="caution">
    <text evidence="3">The sequence shown here is derived from an EMBL/GenBank/DDBJ whole genome shotgun (WGS) entry which is preliminary data.</text>
</comment>
<keyword evidence="2" id="KW-0812">Transmembrane</keyword>
<evidence type="ECO:0000313" key="3">
    <source>
        <dbReference type="EMBL" id="GJT72129.1"/>
    </source>
</evidence>
<proteinExistence type="predicted"/>
<gene>
    <name evidence="3" type="ORF">Tco_1031415</name>
</gene>
<dbReference type="InterPro" id="IPR012870">
    <property type="entry name" value="DUF1666"/>
</dbReference>
<protein>
    <submittedName>
        <fullName evidence="3">Ribosomal protein L34Ae protein</fullName>
    </submittedName>
</protein>
<sequence length="629" mass="74179">MQCSKEIIVRLFYNTSSSFQLLFLFFYLTSIFLSKLLFFISSIPFLTRNDDEYEYATFSEEEQEQEEEEEDNEVISNRYYYDESTTKDDLLAHINREGQEDLFVLQTSSRSSRQNSVVFDEEIVHDYLESPKEKEEEVGDISVVSSEDMDFYSLSESEYEEDSNQQINNRHQGKEEDDEISMGLGSKSFRYEVNTPAITTRARSACTSFRYVGDEPSLRVTKKIAFVLDDDKMEEKYRETGKKIEANLTQVDKVTPLNSKRFEHEEKDKEEIFGDTNTVGSTSKSPSEWRSSITCRDTGYDPFSSSSRRSCPKWESYTFFQKYDEEMLFLDRISVQKLKETGSFRSSTTHQSSISEKIIHKLSSRNKKTSYVYQNSYHELEAAYVAQICLTWEALNWNYNYFQQLRASRRESDPGCPAYIAQQFQQFQVVLQRYIENEPYQNGRRPIVFARMRSIAPKLLQVPEYQDSDDEKKDEYLGSRISSESFLVIMDESIKTFMNFLRADKENHFHKFTAHFFPIKNPKTSVDPTHILLLKKLNHKVIEQVAVRSGMDSKMAELYAHQGGDNREVEALRSFNWPLRYLMNRGWCLTKERERVLYVRRYRKVRAIALLKGIWFEVDRDYLRRRAVK</sequence>
<dbReference type="PANTHER" id="PTHR46702:SF2">
    <property type="entry name" value="DNA LIGASE (DUF1666)"/>
    <property type="match status" value="1"/>
</dbReference>
<organism evidence="3 4">
    <name type="scientific">Tanacetum coccineum</name>
    <dbReference type="NCBI Taxonomy" id="301880"/>
    <lineage>
        <taxon>Eukaryota</taxon>
        <taxon>Viridiplantae</taxon>
        <taxon>Streptophyta</taxon>
        <taxon>Embryophyta</taxon>
        <taxon>Tracheophyta</taxon>
        <taxon>Spermatophyta</taxon>
        <taxon>Magnoliopsida</taxon>
        <taxon>eudicotyledons</taxon>
        <taxon>Gunneridae</taxon>
        <taxon>Pentapetalae</taxon>
        <taxon>asterids</taxon>
        <taxon>campanulids</taxon>
        <taxon>Asterales</taxon>
        <taxon>Asteraceae</taxon>
        <taxon>Asteroideae</taxon>
        <taxon>Anthemideae</taxon>
        <taxon>Anthemidinae</taxon>
        <taxon>Tanacetum</taxon>
    </lineage>
</organism>
<keyword evidence="2" id="KW-1133">Transmembrane helix</keyword>